<comment type="similarity">
    <text evidence="2">Belongs to the LarC family.</text>
</comment>
<dbReference type="InterPro" id="IPR002822">
    <property type="entry name" value="Ni_insertion"/>
</dbReference>
<keyword evidence="4" id="KW-1185">Reference proteome</keyword>
<gene>
    <name evidence="3" type="ORF">GFER_11660</name>
</gene>
<dbReference type="AlphaFoldDB" id="A0A0C2HH22"/>
<keyword evidence="1 2" id="KW-0533">Nickel</keyword>
<dbReference type="HAMAP" id="MF_01074">
    <property type="entry name" value="LarC"/>
    <property type="match status" value="1"/>
</dbReference>
<dbReference type="Gene3D" id="3.10.20.300">
    <property type="entry name" value="mk0293 like domain"/>
    <property type="match status" value="1"/>
</dbReference>
<dbReference type="GO" id="GO:0016151">
    <property type="term" value="F:nickel cation binding"/>
    <property type="evidence" value="ECO:0007669"/>
    <property type="project" value="UniProtKB-UniRule"/>
</dbReference>
<keyword evidence="2" id="KW-0456">Lyase</keyword>
<dbReference type="NCBIfam" id="TIGR00299">
    <property type="entry name" value="nickel pincer cofactor biosynthesis protein LarC"/>
    <property type="match status" value="1"/>
</dbReference>
<evidence type="ECO:0000313" key="4">
    <source>
        <dbReference type="Proteomes" id="UP000035068"/>
    </source>
</evidence>
<organism evidence="3 4">
    <name type="scientific">Geoalkalibacter ferrihydriticus DSM 17813</name>
    <dbReference type="NCBI Taxonomy" id="1121915"/>
    <lineage>
        <taxon>Bacteria</taxon>
        <taxon>Pseudomonadati</taxon>
        <taxon>Thermodesulfobacteriota</taxon>
        <taxon>Desulfuromonadia</taxon>
        <taxon>Desulfuromonadales</taxon>
        <taxon>Geoalkalibacteraceae</taxon>
        <taxon>Geoalkalibacter</taxon>
    </lineage>
</organism>
<evidence type="ECO:0000256" key="2">
    <source>
        <dbReference type="HAMAP-Rule" id="MF_01074"/>
    </source>
</evidence>
<dbReference type="RefSeq" id="WP_040099813.1">
    <property type="nucleotide sequence ID" value="NZ_JWJD01000004.1"/>
</dbReference>
<dbReference type="Gene3D" id="3.30.70.1380">
    <property type="entry name" value="Transcriptional regulatory protein pf0864 domain like"/>
    <property type="match status" value="1"/>
</dbReference>
<reference evidence="3 4" key="1">
    <citation type="submission" date="2014-12" db="EMBL/GenBank/DDBJ databases">
        <title>Genomes of Geoalkalibacter ferrihydriticus and Geoalkalibacter subterraneus, two haloalkaliphilic metal-reducing members of the Geobacteraceae.</title>
        <authorList>
            <person name="Badalamenti J.P."/>
            <person name="Torres C.I."/>
            <person name="Krajmalnik-Brown R."/>
            <person name="Bond D.R."/>
        </authorList>
    </citation>
    <scope>NUCLEOTIDE SEQUENCE [LARGE SCALE GENOMIC DNA]</scope>
    <source>
        <strain evidence="3 4">DSM 17813</strain>
    </source>
</reference>
<dbReference type="Proteomes" id="UP000035068">
    <property type="component" value="Unassembled WGS sequence"/>
</dbReference>
<proteinExistence type="inferred from homology"/>
<sequence>MRTLYLDPFSGISGDMFLGLLVDLGVPVADLETALTMLPVTGWRLQAAVERRQGIAGTRLRVECEETHHHRTWRDIDAMLAQSSLAGPVRESARRIFRRIGVAEAKVHGIALDEVHFHEVGALDSIVDIVAAAAGLAVLSVDQVICAPLPLSRGFVRCAHGNFPLPAPATVEILHGVPVVDGNSEFELVTPTGAAIAAEIATFGPLPAMHVARSGYGVGGRHLADRPNLLRGILGDTSVPSDTDQVEVLETHIDDSNPEWLGALMEDLLAAGALDVAYVPLQMKKNRPGVGVTVIAPQGRGAELAGHLLRESSAIGVRKQTVERLKLERETATLATELGAVEVKLLRQAGRLLRIAPEYEGCRRLARAAGRPLPEVYRLVERAAQEMASRMQDEE</sequence>
<evidence type="ECO:0000256" key="1">
    <source>
        <dbReference type="ARBA" id="ARBA00022596"/>
    </source>
</evidence>
<dbReference type="PANTHER" id="PTHR36566:SF1">
    <property type="entry name" value="PYRIDINIUM-3,5-BISTHIOCARBOXYLIC ACID MONONUCLEOTIDE NICKEL INSERTION PROTEIN"/>
    <property type="match status" value="1"/>
</dbReference>
<evidence type="ECO:0000313" key="3">
    <source>
        <dbReference type="EMBL" id="KIH76266.1"/>
    </source>
</evidence>
<dbReference type="EMBL" id="JWJD01000004">
    <property type="protein sequence ID" value="KIH76266.1"/>
    <property type="molecule type" value="Genomic_DNA"/>
</dbReference>
<comment type="caution">
    <text evidence="3">The sequence shown here is derived from an EMBL/GenBank/DDBJ whole genome shotgun (WGS) entry which is preliminary data.</text>
</comment>
<name>A0A0C2HH22_9BACT</name>
<accession>A0A0C2HH22</accession>
<protein>
    <recommendedName>
        <fullName evidence="2">Putative nickel insertion protein</fullName>
    </recommendedName>
</protein>
<dbReference type="Pfam" id="PF01969">
    <property type="entry name" value="Ni_insertion"/>
    <property type="match status" value="1"/>
</dbReference>
<dbReference type="GO" id="GO:0016829">
    <property type="term" value="F:lyase activity"/>
    <property type="evidence" value="ECO:0007669"/>
    <property type="project" value="UniProtKB-UniRule"/>
</dbReference>
<dbReference type="PANTHER" id="PTHR36566">
    <property type="entry name" value="NICKEL INSERTION PROTEIN-RELATED"/>
    <property type="match status" value="1"/>
</dbReference>